<dbReference type="InterPro" id="IPR011006">
    <property type="entry name" value="CheY-like_superfamily"/>
</dbReference>
<dbReference type="PROSITE" id="PS50043">
    <property type="entry name" value="HTH_LUXR_2"/>
    <property type="match status" value="1"/>
</dbReference>
<dbReference type="EMBL" id="CP001280">
    <property type="protein sequence ID" value="ACK50959.1"/>
    <property type="molecule type" value="Genomic_DNA"/>
</dbReference>
<sequence>MSLAAAPISLRVFLADDHPVVLAGVKALIGADPEMTIVGDACDGRSALSLATELKPDIVILDISMPGLNGTKVAELLRAACPQSKILALTVHEDRGYLRQLLELGVAGYVLKRSAAEELIRAIRAVAAGGIYLDPAIAGKVLGGIPQKATVVALSAIADLSERETEVLRLTAGGHSHKAVAAELRISVKSVETYKARAMEKLGFDSRVQLVRYAAGKGWLGES</sequence>
<dbReference type="HOGENOM" id="CLU_000445_90_1_5"/>
<accession>B8EPV5</accession>
<dbReference type="KEGG" id="msl:Msil_2019"/>
<dbReference type="InterPro" id="IPR058245">
    <property type="entry name" value="NreC/VraR/RcsB-like_REC"/>
</dbReference>
<dbReference type="GO" id="GO:0000160">
    <property type="term" value="P:phosphorelay signal transduction system"/>
    <property type="evidence" value="ECO:0007669"/>
    <property type="project" value="InterPro"/>
</dbReference>
<gene>
    <name evidence="6" type="ordered locus">Msil_2019</name>
</gene>
<dbReference type="AlphaFoldDB" id="B8EPV5"/>
<dbReference type="InterPro" id="IPR016032">
    <property type="entry name" value="Sig_transdc_resp-reg_C-effctor"/>
</dbReference>
<dbReference type="Proteomes" id="UP000002257">
    <property type="component" value="Chromosome"/>
</dbReference>
<evidence type="ECO:0000313" key="7">
    <source>
        <dbReference type="Proteomes" id="UP000002257"/>
    </source>
</evidence>
<dbReference type="OrthoDB" id="9814495at2"/>
<dbReference type="PANTHER" id="PTHR43214">
    <property type="entry name" value="TWO-COMPONENT RESPONSE REGULATOR"/>
    <property type="match status" value="1"/>
</dbReference>
<dbReference type="InterPro" id="IPR000792">
    <property type="entry name" value="Tscrpt_reg_LuxR_C"/>
</dbReference>
<dbReference type="CDD" id="cd06170">
    <property type="entry name" value="LuxR_C_like"/>
    <property type="match status" value="1"/>
</dbReference>
<dbReference type="GO" id="GO:0003677">
    <property type="term" value="F:DNA binding"/>
    <property type="evidence" value="ECO:0007669"/>
    <property type="project" value="UniProtKB-KW"/>
</dbReference>
<dbReference type="SMART" id="SM00421">
    <property type="entry name" value="HTH_LUXR"/>
    <property type="match status" value="1"/>
</dbReference>
<feature type="domain" description="Response regulatory" evidence="5">
    <location>
        <begin position="11"/>
        <end position="127"/>
    </location>
</feature>
<keyword evidence="1 3" id="KW-0597">Phosphoprotein</keyword>
<dbReference type="PROSITE" id="PS50110">
    <property type="entry name" value="RESPONSE_REGULATORY"/>
    <property type="match status" value="1"/>
</dbReference>
<evidence type="ECO:0000313" key="6">
    <source>
        <dbReference type="EMBL" id="ACK50959.1"/>
    </source>
</evidence>
<dbReference type="InterPro" id="IPR001789">
    <property type="entry name" value="Sig_transdc_resp-reg_receiver"/>
</dbReference>
<protein>
    <submittedName>
        <fullName evidence="6">Two component transcriptional regulator, LuxR family</fullName>
    </submittedName>
</protein>
<proteinExistence type="predicted"/>
<evidence type="ECO:0000256" key="1">
    <source>
        <dbReference type="ARBA" id="ARBA00022553"/>
    </source>
</evidence>
<organism evidence="6 7">
    <name type="scientific">Methylocella silvestris (strain DSM 15510 / CIP 108128 / LMG 27833 / NCIMB 13906 / BL2)</name>
    <dbReference type="NCBI Taxonomy" id="395965"/>
    <lineage>
        <taxon>Bacteria</taxon>
        <taxon>Pseudomonadati</taxon>
        <taxon>Pseudomonadota</taxon>
        <taxon>Alphaproteobacteria</taxon>
        <taxon>Hyphomicrobiales</taxon>
        <taxon>Beijerinckiaceae</taxon>
        <taxon>Methylocella</taxon>
    </lineage>
</organism>
<dbReference type="GO" id="GO:0006355">
    <property type="term" value="P:regulation of DNA-templated transcription"/>
    <property type="evidence" value="ECO:0007669"/>
    <property type="project" value="InterPro"/>
</dbReference>
<dbReference type="eggNOG" id="COG2197">
    <property type="taxonomic scope" value="Bacteria"/>
</dbReference>
<dbReference type="SUPFAM" id="SSF52172">
    <property type="entry name" value="CheY-like"/>
    <property type="match status" value="1"/>
</dbReference>
<feature type="modified residue" description="4-aspartylphosphate" evidence="3">
    <location>
        <position position="62"/>
    </location>
</feature>
<feature type="domain" description="HTH luxR-type" evidence="4">
    <location>
        <begin position="153"/>
        <end position="218"/>
    </location>
</feature>
<dbReference type="STRING" id="395965.Msil_2019"/>
<reference evidence="6 7" key="1">
    <citation type="journal article" date="2010" name="J. Bacteriol.">
        <title>Complete genome sequence of the aerobic facultative methanotroph Methylocella silvestris BL2.</title>
        <authorList>
            <person name="Chen Y."/>
            <person name="Crombie A."/>
            <person name="Rahman M.T."/>
            <person name="Dedysh S.N."/>
            <person name="Liesack W."/>
            <person name="Stott M.B."/>
            <person name="Alam M."/>
            <person name="Theisen A.R."/>
            <person name="Murrell J.C."/>
            <person name="Dunfield P.F."/>
        </authorList>
    </citation>
    <scope>NUCLEOTIDE SEQUENCE [LARGE SCALE GENOMIC DNA]</scope>
    <source>
        <strain evidence="7">DSM 15510 / CIP 108128 / LMG 27833 / NCIMB 13906 / BL2</strain>
    </source>
</reference>
<dbReference type="Gene3D" id="3.40.50.2300">
    <property type="match status" value="1"/>
</dbReference>
<dbReference type="RefSeq" id="WP_012591029.1">
    <property type="nucleotide sequence ID" value="NC_011666.1"/>
</dbReference>
<dbReference type="SMART" id="SM00448">
    <property type="entry name" value="REC"/>
    <property type="match status" value="1"/>
</dbReference>
<dbReference type="Pfam" id="PF00072">
    <property type="entry name" value="Response_reg"/>
    <property type="match status" value="1"/>
</dbReference>
<dbReference type="Pfam" id="PF00196">
    <property type="entry name" value="GerE"/>
    <property type="match status" value="1"/>
</dbReference>
<dbReference type="PRINTS" id="PR00038">
    <property type="entry name" value="HTHLUXR"/>
</dbReference>
<keyword evidence="2" id="KW-0238">DNA-binding</keyword>
<evidence type="ECO:0000259" key="4">
    <source>
        <dbReference type="PROSITE" id="PS50043"/>
    </source>
</evidence>
<evidence type="ECO:0000256" key="2">
    <source>
        <dbReference type="ARBA" id="ARBA00023125"/>
    </source>
</evidence>
<evidence type="ECO:0000259" key="5">
    <source>
        <dbReference type="PROSITE" id="PS50110"/>
    </source>
</evidence>
<evidence type="ECO:0000256" key="3">
    <source>
        <dbReference type="PROSITE-ProRule" id="PRU00169"/>
    </source>
</evidence>
<name>B8EPV5_METSB</name>
<dbReference type="CDD" id="cd17535">
    <property type="entry name" value="REC_NarL-like"/>
    <property type="match status" value="1"/>
</dbReference>
<keyword evidence="7" id="KW-1185">Reference proteome</keyword>
<dbReference type="InterPro" id="IPR039420">
    <property type="entry name" value="WalR-like"/>
</dbReference>
<dbReference type="SUPFAM" id="SSF46894">
    <property type="entry name" value="C-terminal effector domain of the bipartite response regulators"/>
    <property type="match status" value="1"/>
</dbReference>
<dbReference type="PANTHER" id="PTHR43214:SF43">
    <property type="entry name" value="TWO-COMPONENT RESPONSE REGULATOR"/>
    <property type="match status" value="1"/>
</dbReference>